<sequence>MFFSLSSILLYLTATVLLGCRLVYPALSESHGIRIGSIGTTAFGAILHGIVLYQVILTSAGLNLGLSNVASLVAWGIVLVLLFGTIVRPLVNLGILVLPLAAISIALALFYPGEHRPSEGIVTGVEIHVVLSVLAASMLAVAAIQSAFLAFQEQSLRRKQWRNVLRVLPPLQTQESVFFQLIGVGFFLLSLSLASGMAFLDDMFAQHLAHKTLLSLLAWAVFAVLLLGRWWFGWRGRKAIRWSLAGFFVLMLAYFGSRWVLEVILGRAWH</sequence>
<evidence type="ECO:0000313" key="3">
    <source>
        <dbReference type="EMBL" id="VFJ88059.1"/>
    </source>
</evidence>
<feature type="transmembrane region" description="Helical" evidence="1">
    <location>
        <begin position="177"/>
        <end position="200"/>
    </location>
</feature>
<dbReference type="AlphaFoldDB" id="A0A450UCI2"/>
<feature type="domain" description="Cytochrome c assembly protein" evidence="2">
    <location>
        <begin position="43"/>
        <end position="264"/>
    </location>
</feature>
<reference evidence="4" key="1">
    <citation type="submission" date="2019-02" db="EMBL/GenBank/DDBJ databases">
        <authorList>
            <person name="Gruber-Vodicka R. H."/>
            <person name="Seah K. B. B."/>
        </authorList>
    </citation>
    <scope>NUCLEOTIDE SEQUENCE</scope>
    <source>
        <strain evidence="5">BECK_SA2B12</strain>
        <strain evidence="3">BECK_SA2B15</strain>
        <strain evidence="4">BECK_SA2B20</strain>
    </source>
</reference>
<keyword evidence="1" id="KW-0812">Transmembrane</keyword>
<dbReference type="PANTHER" id="PTHR38034:SF1">
    <property type="entry name" value="INNER MEMBRANE PROTEIN YPJD"/>
    <property type="match status" value="1"/>
</dbReference>
<gene>
    <name evidence="3" type="ORF">BECKH772A_GA0070896_1000636</name>
    <name evidence="4" type="ORF">BECKH772B_GA0070898_1000736</name>
    <name evidence="5" type="ORF">BECKH772C_GA0070978_1000636</name>
</gene>
<dbReference type="GO" id="GO:0020037">
    <property type="term" value="F:heme binding"/>
    <property type="evidence" value="ECO:0007669"/>
    <property type="project" value="InterPro"/>
</dbReference>
<dbReference type="PANTHER" id="PTHR38034">
    <property type="entry name" value="INNER MEMBRANE PROTEIN YPJD"/>
    <property type="match status" value="1"/>
</dbReference>
<dbReference type="Pfam" id="PF01578">
    <property type="entry name" value="Cytochrom_C_asm"/>
    <property type="match status" value="1"/>
</dbReference>
<feature type="transmembrane region" description="Helical" evidence="1">
    <location>
        <begin position="90"/>
        <end position="111"/>
    </location>
</feature>
<evidence type="ECO:0000313" key="5">
    <source>
        <dbReference type="EMBL" id="VFJ96406.1"/>
    </source>
</evidence>
<dbReference type="EMBL" id="CAADFG010000006">
    <property type="protein sequence ID" value="VFJ88059.1"/>
    <property type="molecule type" value="Genomic_DNA"/>
</dbReference>
<feature type="transmembrane region" description="Helical" evidence="1">
    <location>
        <begin position="62"/>
        <end position="83"/>
    </location>
</feature>
<organism evidence="4">
    <name type="scientific">Candidatus Kentrum eta</name>
    <dbReference type="NCBI Taxonomy" id="2126337"/>
    <lineage>
        <taxon>Bacteria</taxon>
        <taxon>Pseudomonadati</taxon>
        <taxon>Pseudomonadota</taxon>
        <taxon>Gammaproteobacteria</taxon>
        <taxon>Candidatus Kentrum</taxon>
    </lineage>
</organism>
<feature type="transmembrane region" description="Helical" evidence="1">
    <location>
        <begin position="239"/>
        <end position="261"/>
    </location>
</feature>
<proteinExistence type="predicted"/>
<feature type="transmembrane region" description="Helical" evidence="1">
    <location>
        <begin position="131"/>
        <end position="151"/>
    </location>
</feature>
<keyword evidence="1" id="KW-0472">Membrane</keyword>
<dbReference type="InterPro" id="IPR002541">
    <property type="entry name" value="Cyt_c_assembly"/>
</dbReference>
<evidence type="ECO:0000259" key="2">
    <source>
        <dbReference type="Pfam" id="PF01578"/>
    </source>
</evidence>
<dbReference type="InterPro" id="IPR052372">
    <property type="entry name" value="YpjD/HemX"/>
</dbReference>
<dbReference type="EMBL" id="CAADFI010000007">
    <property type="protein sequence ID" value="VFJ90030.1"/>
    <property type="molecule type" value="Genomic_DNA"/>
</dbReference>
<feature type="transmembrane region" description="Helical" evidence="1">
    <location>
        <begin position="36"/>
        <end position="56"/>
    </location>
</feature>
<dbReference type="GO" id="GO:0017004">
    <property type="term" value="P:cytochrome complex assembly"/>
    <property type="evidence" value="ECO:0007669"/>
    <property type="project" value="InterPro"/>
</dbReference>
<feature type="transmembrane region" description="Helical" evidence="1">
    <location>
        <begin position="6"/>
        <end position="24"/>
    </location>
</feature>
<keyword evidence="1" id="KW-1133">Transmembrane helix</keyword>
<evidence type="ECO:0000256" key="1">
    <source>
        <dbReference type="SAM" id="Phobius"/>
    </source>
</evidence>
<feature type="transmembrane region" description="Helical" evidence="1">
    <location>
        <begin position="212"/>
        <end position="232"/>
    </location>
</feature>
<evidence type="ECO:0000313" key="4">
    <source>
        <dbReference type="EMBL" id="VFJ90030.1"/>
    </source>
</evidence>
<accession>A0A450UCI2</accession>
<name>A0A450UCI2_9GAMM</name>
<dbReference type="GO" id="GO:0005886">
    <property type="term" value="C:plasma membrane"/>
    <property type="evidence" value="ECO:0007669"/>
    <property type="project" value="TreeGrafter"/>
</dbReference>
<dbReference type="EMBL" id="CAADFJ010000006">
    <property type="protein sequence ID" value="VFJ96406.1"/>
    <property type="molecule type" value="Genomic_DNA"/>
</dbReference>
<protein>
    <submittedName>
        <fullName evidence="4">ABC-type uncharacterized transport system, permease component</fullName>
    </submittedName>
</protein>